<comment type="similarity">
    <text evidence="2 6">Belongs to the ORC2 family.</text>
</comment>
<feature type="domain" description="Origin recognition complex subunit 2 RecA-like" evidence="8">
    <location>
        <begin position="311"/>
        <end position="472"/>
    </location>
</feature>
<feature type="region of interest" description="Disordered" evidence="7">
    <location>
        <begin position="180"/>
        <end position="248"/>
    </location>
</feature>
<dbReference type="AlphaFoldDB" id="A0AAW0T3E5"/>
<keyword evidence="5 6" id="KW-0539">Nucleus</keyword>
<feature type="domain" description="Origin recognition complex subunit 2 winged-helix" evidence="9">
    <location>
        <begin position="528"/>
        <end position="586"/>
    </location>
</feature>
<dbReference type="GO" id="GO:0005664">
    <property type="term" value="C:nuclear origin of replication recognition complex"/>
    <property type="evidence" value="ECO:0007669"/>
    <property type="project" value="UniProtKB-UniRule"/>
</dbReference>
<dbReference type="PANTHER" id="PTHR14052:SF0">
    <property type="entry name" value="ORIGIN RECOGNITION COMPLEX SUBUNIT 2"/>
    <property type="match status" value="1"/>
</dbReference>
<dbReference type="Pfam" id="PF24882">
    <property type="entry name" value="WHD_ORC2"/>
    <property type="match status" value="1"/>
</dbReference>
<dbReference type="InterPro" id="IPR056773">
    <property type="entry name" value="WHD_ORC2"/>
</dbReference>
<evidence type="ECO:0000256" key="2">
    <source>
        <dbReference type="ARBA" id="ARBA00007421"/>
    </source>
</evidence>
<comment type="function">
    <text evidence="6">Component of the origin recognition complex (ORC) that binds origins of replication. DNA-binding is ATP-dependent. ORC is required to assemble the pre-replication complex necessary to initiate DNA replication.</text>
</comment>
<evidence type="ECO:0000259" key="9">
    <source>
        <dbReference type="Pfam" id="PF24882"/>
    </source>
</evidence>
<keyword evidence="11" id="KW-1185">Reference proteome</keyword>
<name>A0AAW0T3E5_SCYPA</name>
<protein>
    <recommendedName>
        <fullName evidence="3 6">Origin recognition complex subunit 2</fullName>
    </recommendedName>
</protein>
<dbReference type="PANTHER" id="PTHR14052">
    <property type="entry name" value="ORIGIN RECOGNITION COMPLEX SUBUNIT 2"/>
    <property type="match status" value="1"/>
</dbReference>
<dbReference type="EMBL" id="JARAKH010000039">
    <property type="protein sequence ID" value="KAK8381941.1"/>
    <property type="molecule type" value="Genomic_DNA"/>
</dbReference>
<dbReference type="Proteomes" id="UP001487740">
    <property type="component" value="Unassembled WGS sequence"/>
</dbReference>
<sequence>MVRARLHVKFLDDANVEKVKNKEEGVAVRISAPLSQRNCGRTQSSCNGFGYDGVELPTVQETDEDNRDVFFKPTELLGNEENHIRTATVFGFHTPKKRLSMLEKAGSATKTGNSPRTPHTPHSTHKSHPSTPRTPKTPNSAIKNTLRTPKSARRLSVAPDAQTPYTFRKRVKNRITQMVCDETGLSSDEDSDYKITSSESESDADNSETEDGEFQEISVQTPGKTPKRLPHLTLRTKPGTPKTPSRTPRRATKIKDVNMVINSEDYFIANGNSKKITTSDHTLSHLKTSGLSADILQSALSELAPSHPKERQALLQEHVASFPRWMTFLCEGFSLFLYGLGSKKQLISMFQEECLTDYDHIVVNGFFPSLSLKSILNNITEDILDNCGGFRGVPEQLEYIKCVYSRATANPLFIIVHNLDGPMLRAAKTQSVLANLAALTSIHLVASFDHINAPLMLDSIKMRHYNALWIDATTLDHYSEETSFENSLLLQQSASLTLSSLIHVFKSLTPNGKGIFLLLAKYQTDQKDNSSYMGMSFVDLRQRCWEKFLVNSDLSLRAQLTEFKDHKLIRFKKGTDGVETIIIPLDEIKLKDFIEQQELSEM</sequence>
<evidence type="ECO:0000256" key="5">
    <source>
        <dbReference type="ARBA" id="ARBA00023242"/>
    </source>
</evidence>
<evidence type="ECO:0000313" key="11">
    <source>
        <dbReference type="Proteomes" id="UP001487740"/>
    </source>
</evidence>
<feature type="region of interest" description="Disordered" evidence="7">
    <location>
        <begin position="105"/>
        <end position="161"/>
    </location>
</feature>
<dbReference type="GO" id="GO:0003688">
    <property type="term" value="F:DNA replication origin binding"/>
    <property type="evidence" value="ECO:0007669"/>
    <property type="project" value="UniProtKB-UniRule"/>
</dbReference>
<feature type="compositionally biased region" description="Acidic residues" evidence="7">
    <location>
        <begin position="200"/>
        <end position="214"/>
    </location>
</feature>
<keyword evidence="4 6" id="KW-0235">DNA replication</keyword>
<evidence type="ECO:0000256" key="7">
    <source>
        <dbReference type="SAM" id="MobiDB-lite"/>
    </source>
</evidence>
<dbReference type="InterPro" id="IPR056772">
    <property type="entry name" value="RecA-like_ORC2"/>
</dbReference>
<accession>A0AAW0T3E5</accession>
<evidence type="ECO:0000313" key="10">
    <source>
        <dbReference type="EMBL" id="KAK8381941.1"/>
    </source>
</evidence>
<evidence type="ECO:0000259" key="8">
    <source>
        <dbReference type="Pfam" id="PF04084"/>
    </source>
</evidence>
<reference evidence="10 11" key="1">
    <citation type="submission" date="2023-03" db="EMBL/GenBank/DDBJ databases">
        <title>High-quality genome of Scylla paramamosain provides insights in environmental adaptation.</title>
        <authorList>
            <person name="Zhang L."/>
        </authorList>
    </citation>
    <scope>NUCLEOTIDE SEQUENCE [LARGE SCALE GENOMIC DNA]</scope>
    <source>
        <strain evidence="10">LZ_2023a</strain>
        <tissue evidence="10">Muscle</tissue>
    </source>
</reference>
<evidence type="ECO:0000256" key="4">
    <source>
        <dbReference type="ARBA" id="ARBA00022705"/>
    </source>
</evidence>
<comment type="subunit">
    <text evidence="6">Component of the origin recognition complex (ORC).</text>
</comment>
<dbReference type="Pfam" id="PF04084">
    <property type="entry name" value="RecA-like_ORC2"/>
    <property type="match status" value="1"/>
</dbReference>
<comment type="caution">
    <text evidence="10">The sequence shown here is derived from an EMBL/GenBank/DDBJ whole genome shotgun (WGS) entry which is preliminary data.</text>
</comment>
<evidence type="ECO:0000256" key="1">
    <source>
        <dbReference type="ARBA" id="ARBA00004123"/>
    </source>
</evidence>
<feature type="compositionally biased region" description="Polar residues" evidence="7">
    <location>
        <begin position="136"/>
        <end position="148"/>
    </location>
</feature>
<evidence type="ECO:0000256" key="6">
    <source>
        <dbReference type="RuleBase" id="RU368084"/>
    </source>
</evidence>
<dbReference type="InterPro" id="IPR007220">
    <property type="entry name" value="ORC2"/>
</dbReference>
<dbReference type="GO" id="GO:0006260">
    <property type="term" value="P:DNA replication"/>
    <property type="evidence" value="ECO:0007669"/>
    <property type="project" value="UniProtKB-UniRule"/>
</dbReference>
<organism evidence="10 11">
    <name type="scientific">Scylla paramamosain</name>
    <name type="common">Mud crab</name>
    <dbReference type="NCBI Taxonomy" id="85552"/>
    <lineage>
        <taxon>Eukaryota</taxon>
        <taxon>Metazoa</taxon>
        <taxon>Ecdysozoa</taxon>
        <taxon>Arthropoda</taxon>
        <taxon>Crustacea</taxon>
        <taxon>Multicrustacea</taxon>
        <taxon>Malacostraca</taxon>
        <taxon>Eumalacostraca</taxon>
        <taxon>Eucarida</taxon>
        <taxon>Decapoda</taxon>
        <taxon>Pleocyemata</taxon>
        <taxon>Brachyura</taxon>
        <taxon>Eubrachyura</taxon>
        <taxon>Portunoidea</taxon>
        <taxon>Portunidae</taxon>
        <taxon>Portuninae</taxon>
        <taxon>Scylla</taxon>
    </lineage>
</organism>
<comment type="subcellular location">
    <subcellularLocation>
        <location evidence="1 6">Nucleus</location>
    </subcellularLocation>
</comment>
<evidence type="ECO:0000256" key="3">
    <source>
        <dbReference type="ARBA" id="ARBA00019080"/>
    </source>
</evidence>
<proteinExistence type="inferred from homology"/>
<gene>
    <name evidence="10" type="ORF">O3P69_015157</name>
</gene>